<name>A0A178M717_9PROT</name>
<dbReference type="AlphaFoldDB" id="A0A178M717"/>
<feature type="transmembrane region" description="Helical" evidence="1">
    <location>
        <begin position="20"/>
        <end position="42"/>
    </location>
</feature>
<evidence type="ECO:0000313" key="3">
    <source>
        <dbReference type="EMBL" id="OAN43835.1"/>
    </source>
</evidence>
<evidence type="ECO:0000313" key="4">
    <source>
        <dbReference type="Proteomes" id="UP000078543"/>
    </source>
</evidence>
<dbReference type="STRING" id="1437059.A6A05_17910"/>
<accession>A0A178M717</accession>
<reference evidence="3 4" key="1">
    <citation type="submission" date="2016-04" db="EMBL/GenBank/DDBJ databases">
        <title>Draft genome sequence of freshwater magnetotactic bacteria Magnetospirillum marisnigri SP-1 and Magnetospirillum moscoviense BB-1.</title>
        <authorList>
            <person name="Koziaeva V."/>
            <person name="Dziuba M.V."/>
            <person name="Ivanov T.M."/>
            <person name="Kuznetsov B."/>
            <person name="Grouzdev D.S."/>
        </authorList>
    </citation>
    <scope>NUCLEOTIDE SEQUENCE [LARGE SCALE GENOMIC DNA]</scope>
    <source>
        <strain evidence="3 4">BB-1</strain>
    </source>
</reference>
<dbReference type="NCBIfam" id="NF040991">
    <property type="entry name" value="MamS"/>
    <property type="match status" value="1"/>
</dbReference>
<sequence>MDFRPDQVVARIRGAVEGALTAQSVLGIGGALVLILVVIALLPDRFTRGGGKTATAVSSGAAQALPAALPGLSPFTPAKPLQFSGRVTQVASIGNDVGWGQVHVWIDNGTGALQEISVAPQSYLNQIGCPSFDGARISGIGFLFDSGRPNAELYAKSVLVGGRTCKLRDDEGLALWMTVQ</sequence>
<evidence type="ECO:0000256" key="1">
    <source>
        <dbReference type="SAM" id="Phobius"/>
    </source>
</evidence>
<feature type="domain" description="Magnetosome protein MamS/MamX" evidence="2">
    <location>
        <begin position="81"/>
        <end position="165"/>
    </location>
</feature>
<dbReference type="InterPro" id="IPR058837">
    <property type="entry name" value="MamS_MamX_dom"/>
</dbReference>
<protein>
    <recommendedName>
        <fullName evidence="2">Magnetosome protein MamS/MamX domain-containing protein</fullName>
    </recommendedName>
</protein>
<keyword evidence="1" id="KW-1133">Transmembrane helix</keyword>
<dbReference type="EMBL" id="LWQU01000205">
    <property type="protein sequence ID" value="OAN43835.1"/>
    <property type="molecule type" value="Genomic_DNA"/>
</dbReference>
<comment type="caution">
    <text evidence="3">The sequence shown here is derived from an EMBL/GenBank/DDBJ whole genome shotgun (WGS) entry which is preliminary data.</text>
</comment>
<dbReference type="Proteomes" id="UP000078543">
    <property type="component" value="Unassembled WGS sequence"/>
</dbReference>
<keyword evidence="1" id="KW-0812">Transmembrane</keyword>
<dbReference type="RefSeq" id="WP_068504748.1">
    <property type="nucleotide sequence ID" value="NZ_LWQU01000205.1"/>
</dbReference>
<evidence type="ECO:0000259" key="2">
    <source>
        <dbReference type="Pfam" id="PF26390"/>
    </source>
</evidence>
<organism evidence="3 4">
    <name type="scientific">Magnetospirillum moscoviense</name>
    <dbReference type="NCBI Taxonomy" id="1437059"/>
    <lineage>
        <taxon>Bacteria</taxon>
        <taxon>Pseudomonadati</taxon>
        <taxon>Pseudomonadota</taxon>
        <taxon>Alphaproteobacteria</taxon>
        <taxon>Rhodospirillales</taxon>
        <taxon>Rhodospirillaceae</taxon>
        <taxon>Magnetospirillum</taxon>
    </lineage>
</organism>
<dbReference type="OrthoDB" id="7349442at2"/>
<keyword evidence="4" id="KW-1185">Reference proteome</keyword>
<proteinExistence type="predicted"/>
<dbReference type="Pfam" id="PF26390">
    <property type="entry name" value="MamS_MamX"/>
    <property type="match status" value="1"/>
</dbReference>
<keyword evidence="1" id="KW-0472">Membrane</keyword>
<gene>
    <name evidence="3" type="ORF">A6A05_17910</name>
</gene>